<comment type="caution">
    <text evidence="1">The sequence shown here is derived from an EMBL/GenBank/DDBJ whole genome shotgun (WGS) entry which is preliminary data.</text>
</comment>
<name>A0A5U8XKC7_SALMU</name>
<reference evidence="1" key="1">
    <citation type="submission" date="2018-07" db="EMBL/GenBank/DDBJ databases">
        <authorList>
            <person name="Ashton P.M."/>
            <person name="Dallman T."/>
            <person name="Nair S."/>
            <person name="De Pinna E."/>
            <person name="Peters T."/>
            <person name="Grant K."/>
        </authorList>
    </citation>
    <scope>NUCLEOTIDE SEQUENCE</scope>
    <source>
        <strain evidence="1">142535</strain>
    </source>
</reference>
<accession>A0A5U8XKC7</accession>
<gene>
    <name evidence="1" type="ORF">DTU56_09530</name>
</gene>
<proteinExistence type="predicted"/>
<dbReference type="EMBL" id="AAGUDP010000006">
    <property type="protein sequence ID" value="EBS0563359.1"/>
    <property type="molecule type" value="Genomic_DNA"/>
</dbReference>
<dbReference type="AlphaFoldDB" id="A0A5U8XKC7"/>
<organism evidence="1">
    <name type="scientific">Salmonella muenchen</name>
    <dbReference type="NCBI Taxonomy" id="596"/>
    <lineage>
        <taxon>Bacteria</taxon>
        <taxon>Pseudomonadati</taxon>
        <taxon>Pseudomonadota</taxon>
        <taxon>Gammaproteobacteria</taxon>
        <taxon>Enterobacterales</taxon>
        <taxon>Enterobacteriaceae</taxon>
        <taxon>Salmonella</taxon>
    </lineage>
</organism>
<protein>
    <submittedName>
        <fullName evidence="1">Uncharacterized protein</fullName>
    </submittedName>
</protein>
<evidence type="ECO:0000313" key="1">
    <source>
        <dbReference type="EMBL" id="EBS0563359.1"/>
    </source>
</evidence>
<sequence length="175" mass="20119">MTVRQSKGRKEKLSLHVLDIANVYTDANGQIVLDFEGKNAREVRLIKETAYGILAWLSGWTEDNQQVNLEFNDVILDASRPKSKRTEKHYDRLREVMALINTATRINIDSGSFACYFTVGDVDPELEPHVVHRLLVDDADIRVDFTEEVANIYVYKPVRQAFLSQYTRTPVEETE</sequence>